<evidence type="ECO:0000256" key="1">
    <source>
        <dbReference type="SAM" id="MobiDB-lite"/>
    </source>
</evidence>
<dbReference type="AlphaFoldDB" id="A0A4V2PVE8"/>
<feature type="region of interest" description="Disordered" evidence="1">
    <location>
        <begin position="27"/>
        <end position="50"/>
    </location>
</feature>
<gene>
    <name evidence="3" type="ORF">C7378_1843</name>
</gene>
<feature type="region of interest" description="Disordered" evidence="1">
    <location>
        <begin position="70"/>
        <end position="94"/>
    </location>
</feature>
<evidence type="ECO:0000313" key="4">
    <source>
        <dbReference type="Proteomes" id="UP000295210"/>
    </source>
</evidence>
<dbReference type="InterPro" id="IPR011486">
    <property type="entry name" value="BBP2"/>
</dbReference>
<keyword evidence="2" id="KW-0732">Signal</keyword>
<sequence length="505" mass="55800">MSRKAIYIGMIFGLLCMPACLRAAGDSTAATRPNGEPLLEDNAGSSAPAPSRQGFIVRLGHAYLDDWTSSSNGSAPAAEPARRGTPAPLNSPPFPSADWPIGGTVVIGAPDYQTYPLMQAINQNRSRVKVYGWFDIGGNASTSNKGKYANAPAAYDVIPNSIQLDQAALYIERLPDTVQKDHFDWGFRLTNLYGLDYRYTTAVGVLSQQLLSHQSGQTYGYDPVMYYLDLYFPHVAQGMDVRVGRYISLPDIEAQLAPNNYTYSHSLLYTVDCYTQHGVNATVKLNGHWTVQAGVSGGCEAAPWTKYAKLTGNACASYTWSNGGNNLYLCANSLNSAKYSYNNVSAYYLTFYHKINATWHTDTEGWYQYERDVPNLNYVGGYSTITSPAPITGANGAYCNPIAEHCYAPDWAVVNYLEHEFDNHHASLNIRNEFVDDIKGQRTGTATKYSEHLVGFNFWLGSTVTFRPELRLDHSYDRPAFDAPYLGSPTKTTQMTLAGDVIYHF</sequence>
<dbReference type="Proteomes" id="UP000295210">
    <property type="component" value="Unassembled WGS sequence"/>
</dbReference>
<organism evidence="3 4">
    <name type="scientific">Acidipila rosea</name>
    <dbReference type="NCBI Taxonomy" id="768535"/>
    <lineage>
        <taxon>Bacteria</taxon>
        <taxon>Pseudomonadati</taxon>
        <taxon>Acidobacteriota</taxon>
        <taxon>Terriglobia</taxon>
        <taxon>Terriglobales</taxon>
        <taxon>Acidobacteriaceae</taxon>
        <taxon>Acidipila</taxon>
    </lineage>
</organism>
<feature type="chain" id="PRO_5020932191" evidence="2">
    <location>
        <begin position="24"/>
        <end position="505"/>
    </location>
</feature>
<reference evidence="3 4" key="1">
    <citation type="submission" date="2019-03" db="EMBL/GenBank/DDBJ databases">
        <title>Genomic Encyclopedia of Type Strains, Phase IV (KMG-IV): sequencing the most valuable type-strain genomes for metagenomic binning, comparative biology and taxonomic classification.</title>
        <authorList>
            <person name="Goeker M."/>
        </authorList>
    </citation>
    <scope>NUCLEOTIDE SEQUENCE [LARGE SCALE GENOMIC DNA]</scope>
    <source>
        <strain evidence="3 4">DSM 103428</strain>
    </source>
</reference>
<name>A0A4V2PVE8_9BACT</name>
<evidence type="ECO:0000256" key="2">
    <source>
        <dbReference type="SAM" id="SignalP"/>
    </source>
</evidence>
<comment type="caution">
    <text evidence="3">The sequence shown here is derived from an EMBL/GenBank/DDBJ whole genome shotgun (WGS) entry which is preliminary data.</text>
</comment>
<protein>
    <submittedName>
        <fullName evidence="3">Putative OmpL-like beta-barrel porin-2</fullName>
    </submittedName>
</protein>
<dbReference type="EMBL" id="SMGK01000002">
    <property type="protein sequence ID" value="TCK74221.1"/>
    <property type="molecule type" value="Genomic_DNA"/>
</dbReference>
<dbReference type="Pfam" id="PF07642">
    <property type="entry name" value="BBP2"/>
    <property type="match status" value="1"/>
</dbReference>
<proteinExistence type="predicted"/>
<accession>A0A4V2PVE8</accession>
<keyword evidence="4" id="KW-1185">Reference proteome</keyword>
<evidence type="ECO:0000313" key="3">
    <source>
        <dbReference type="EMBL" id="TCK74221.1"/>
    </source>
</evidence>
<feature type="signal peptide" evidence="2">
    <location>
        <begin position="1"/>
        <end position="23"/>
    </location>
</feature>